<feature type="chain" id="PRO_5040136139" evidence="4">
    <location>
        <begin position="20"/>
        <end position="400"/>
    </location>
</feature>
<sequence length="400" mass="46034">MKLYCLHILLVYLIRLAKPDNNSTVQNMPLILNGHYILWPSSKIREKFIYEKKFIPKNIIYTRFQVCSDRVFLAAPRYKRGVPFTLSYTKFTHKEKCYNYVSPFPCIENEDVMIGASDSGSSLINAIDLKMGCDSTLWVLDAGISDTLSDHPTRICDPKIVGFDIFTKKVIHTITLSTLICRAKSRLQYLAVEQVTDSMTVLYVGDGGTRSIIVWYVQKNEGYKIKLPHSIVDGCSENPMEDVFYMMLTEQEAVNYIYFTYLSSQDIFRTRTKDLQKRMNSKCIVNMGKKPCKMVFLGVGYGSVLYFRIKGQNHLYSWDTKQSFLEENFMVVRKSRDCRLITHVDVDSEGVLWVLESNIQDFIVDHVGCYGPSIMLTPVFENPVPVMNDLDDTEHFSPSE</sequence>
<keyword evidence="6" id="KW-1185">Reference proteome</keyword>
<protein>
    <submittedName>
        <fullName evidence="5">Uncharacterized protein</fullName>
    </submittedName>
</protein>
<dbReference type="AlphaFoldDB" id="A0A9P0J704"/>
<name>A0A9P0J704_APHGO</name>
<dbReference type="PANTHER" id="PTHR10009">
    <property type="entry name" value="PROTEIN YELLOW-RELATED"/>
    <property type="match status" value="1"/>
</dbReference>
<gene>
    <name evidence="5" type="ORF">APHIGO_LOCUS6982</name>
</gene>
<keyword evidence="3" id="KW-0964">Secreted</keyword>
<dbReference type="EMBL" id="OU899035">
    <property type="protein sequence ID" value="CAH1726003.1"/>
    <property type="molecule type" value="Genomic_DNA"/>
</dbReference>
<evidence type="ECO:0000256" key="3">
    <source>
        <dbReference type="ARBA" id="ARBA00022525"/>
    </source>
</evidence>
<reference evidence="5" key="2">
    <citation type="submission" date="2022-10" db="EMBL/GenBank/DDBJ databases">
        <authorList>
            <consortium name="ENA_rothamsted_submissions"/>
            <consortium name="culmorum"/>
            <person name="King R."/>
        </authorList>
    </citation>
    <scope>NUCLEOTIDE SEQUENCE</scope>
</reference>
<reference evidence="5" key="1">
    <citation type="submission" date="2022-02" db="EMBL/GenBank/DDBJ databases">
        <authorList>
            <person name="King R."/>
        </authorList>
    </citation>
    <scope>NUCLEOTIDE SEQUENCE</scope>
</reference>
<dbReference type="InterPro" id="IPR017996">
    <property type="entry name" value="MRJP/yellow-related"/>
</dbReference>
<keyword evidence="4" id="KW-0732">Signal</keyword>
<accession>A0A9P0J704</accession>
<evidence type="ECO:0000313" key="6">
    <source>
        <dbReference type="Proteomes" id="UP001154329"/>
    </source>
</evidence>
<dbReference type="PANTHER" id="PTHR10009:SF18">
    <property type="entry name" value="PROTEIN YELLOW-LIKE PROTEIN"/>
    <property type="match status" value="1"/>
</dbReference>
<dbReference type="InterPro" id="IPR011042">
    <property type="entry name" value="6-blade_b-propeller_TolB-like"/>
</dbReference>
<comment type="similarity">
    <text evidence="2">Belongs to the major royal jelly protein family.</text>
</comment>
<organism evidence="5 6">
    <name type="scientific">Aphis gossypii</name>
    <name type="common">Cotton aphid</name>
    <dbReference type="NCBI Taxonomy" id="80765"/>
    <lineage>
        <taxon>Eukaryota</taxon>
        <taxon>Metazoa</taxon>
        <taxon>Ecdysozoa</taxon>
        <taxon>Arthropoda</taxon>
        <taxon>Hexapoda</taxon>
        <taxon>Insecta</taxon>
        <taxon>Pterygota</taxon>
        <taxon>Neoptera</taxon>
        <taxon>Paraneoptera</taxon>
        <taxon>Hemiptera</taxon>
        <taxon>Sternorrhyncha</taxon>
        <taxon>Aphidomorpha</taxon>
        <taxon>Aphidoidea</taxon>
        <taxon>Aphididae</taxon>
        <taxon>Aphidini</taxon>
        <taxon>Aphis</taxon>
        <taxon>Aphis</taxon>
    </lineage>
</organism>
<evidence type="ECO:0000256" key="2">
    <source>
        <dbReference type="ARBA" id="ARBA00009127"/>
    </source>
</evidence>
<dbReference type="GO" id="GO:0005576">
    <property type="term" value="C:extracellular region"/>
    <property type="evidence" value="ECO:0007669"/>
    <property type="project" value="UniProtKB-SubCell"/>
</dbReference>
<dbReference type="Pfam" id="PF03022">
    <property type="entry name" value="MRJP"/>
    <property type="match status" value="1"/>
</dbReference>
<dbReference type="Proteomes" id="UP001154329">
    <property type="component" value="Chromosome 2"/>
</dbReference>
<evidence type="ECO:0000256" key="4">
    <source>
        <dbReference type="SAM" id="SignalP"/>
    </source>
</evidence>
<evidence type="ECO:0000256" key="1">
    <source>
        <dbReference type="ARBA" id="ARBA00004613"/>
    </source>
</evidence>
<proteinExistence type="inferred from homology"/>
<comment type="subcellular location">
    <subcellularLocation>
        <location evidence="1">Secreted</location>
    </subcellularLocation>
</comment>
<evidence type="ECO:0000313" key="5">
    <source>
        <dbReference type="EMBL" id="CAH1726003.1"/>
    </source>
</evidence>
<feature type="signal peptide" evidence="4">
    <location>
        <begin position="1"/>
        <end position="19"/>
    </location>
</feature>
<dbReference type="Gene3D" id="2.120.10.30">
    <property type="entry name" value="TolB, C-terminal domain"/>
    <property type="match status" value="1"/>
</dbReference>